<dbReference type="AlphaFoldDB" id="A0A6J4N4F6"/>
<protein>
    <submittedName>
        <fullName evidence="2">Uncharacterized protein</fullName>
    </submittedName>
</protein>
<feature type="region of interest" description="Disordered" evidence="1">
    <location>
        <begin position="64"/>
        <end position="84"/>
    </location>
</feature>
<organism evidence="2">
    <name type="scientific">uncultured Nocardioidaceae bacterium</name>
    <dbReference type="NCBI Taxonomy" id="253824"/>
    <lineage>
        <taxon>Bacteria</taxon>
        <taxon>Bacillati</taxon>
        <taxon>Actinomycetota</taxon>
        <taxon>Actinomycetes</taxon>
        <taxon>Propionibacteriales</taxon>
        <taxon>Nocardioidaceae</taxon>
        <taxon>environmental samples</taxon>
    </lineage>
</organism>
<feature type="non-terminal residue" evidence="2">
    <location>
        <position position="1"/>
    </location>
</feature>
<accession>A0A6J4N4F6</accession>
<evidence type="ECO:0000313" key="2">
    <source>
        <dbReference type="EMBL" id="CAA9372864.1"/>
    </source>
</evidence>
<proteinExistence type="predicted"/>
<reference evidence="2" key="1">
    <citation type="submission" date="2020-02" db="EMBL/GenBank/DDBJ databases">
        <authorList>
            <person name="Meier V. D."/>
        </authorList>
    </citation>
    <scope>NUCLEOTIDE SEQUENCE</scope>
    <source>
        <strain evidence="2">AVDCRST_MAG21</strain>
    </source>
</reference>
<evidence type="ECO:0000256" key="1">
    <source>
        <dbReference type="SAM" id="MobiDB-lite"/>
    </source>
</evidence>
<name>A0A6J4N4F6_9ACTN</name>
<feature type="non-terminal residue" evidence="2">
    <location>
        <position position="126"/>
    </location>
</feature>
<gene>
    <name evidence="2" type="ORF">AVDCRST_MAG21-1190</name>
</gene>
<sequence length="126" mass="13424">DLRRQVRRGGAVAGGADPVRPRVDVRCAGRGRRERWPQAGGARAGDVRRVGAVVARGARRWEPARLPPARGLGPLPRGGDTAPRFRDRRLLASCRRASGPVGAGHRSRAWAATPGVGAWSARSVPM</sequence>
<feature type="compositionally biased region" description="Low complexity" evidence="1">
    <location>
        <begin position="67"/>
        <end position="79"/>
    </location>
</feature>
<dbReference type="EMBL" id="CADCUL010000091">
    <property type="protein sequence ID" value="CAA9372864.1"/>
    <property type="molecule type" value="Genomic_DNA"/>
</dbReference>